<proteinExistence type="predicted"/>
<feature type="region of interest" description="Disordered" evidence="1">
    <location>
        <begin position="276"/>
        <end position="295"/>
    </location>
</feature>
<sequence length="295" mass="34251">MGWLLLLAVFSGLILFIIKKRAFTFGLSPQALEIRPIKGLKKLSDHLEQSLSKNFMANVEERVRQKNRLKENEYEWRLLDLKRYFILTSLFKESPMFSEKVDELWHQMLMFTREYDEFSKKYLGTTLHHSPNVNIVPDPDLRGFFDWVYAELFFIRNENIHLYKGFFRNPVQPAIIDEFKNLPENELIELYFKKDTNYMSTVLSLISSMKKTANRVKDYEKNVIQEMLRKGKTQQNYNAMLIPFLSVSYFHYDEFQSYMKISSNSSSSCTSCGSASSCSSCTSASSCSSCGGGGD</sequence>
<evidence type="ECO:0000256" key="1">
    <source>
        <dbReference type="SAM" id="MobiDB-lite"/>
    </source>
</evidence>
<reference evidence="2 3" key="1">
    <citation type="submission" date="2023-12" db="EMBL/GenBank/DDBJ databases">
        <title>Genome comparison identifies genes involved in endophytic behavior of Lysinibacillus irui and provides insights into its role as a plant-growth promoting bacterium.</title>
        <authorList>
            <person name="Hilario S."/>
            <person name="Matos I."/>
            <person name="Goncalves M.F.M."/>
            <person name="Pardo C.A."/>
            <person name="Santos M.J."/>
        </authorList>
    </citation>
    <scope>NUCLEOTIDE SEQUENCE [LARGE SCALE GENOMIC DNA]</scope>
    <source>
        <strain evidence="2 3">B3</strain>
    </source>
</reference>
<accession>A0ABU5NGW2</accession>
<name>A0ABU5NGW2_9BACI</name>
<gene>
    <name evidence="2" type="ORF">U6C28_03140</name>
</gene>
<evidence type="ECO:0000313" key="2">
    <source>
        <dbReference type="EMBL" id="MEA0975282.1"/>
    </source>
</evidence>
<evidence type="ECO:0000313" key="3">
    <source>
        <dbReference type="Proteomes" id="UP001289615"/>
    </source>
</evidence>
<keyword evidence="3" id="KW-1185">Reference proteome</keyword>
<dbReference type="RefSeq" id="WP_322610600.1">
    <property type="nucleotide sequence ID" value="NZ_JAXLNX010000005.1"/>
</dbReference>
<feature type="compositionally biased region" description="Low complexity" evidence="1">
    <location>
        <begin position="276"/>
        <end position="289"/>
    </location>
</feature>
<protein>
    <submittedName>
        <fullName evidence="2">Uncharacterized protein</fullName>
    </submittedName>
</protein>
<dbReference type="Proteomes" id="UP001289615">
    <property type="component" value="Unassembled WGS sequence"/>
</dbReference>
<organism evidence="2 3">
    <name type="scientific">Lysinibacillus irui</name>
    <dbReference type="NCBI Taxonomy" id="2998077"/>
    <lineage>
        <taxon>Bacteria</taxon>
        <taxon>Bacillati</taxon>
        <taxon>Bacillota</taxon>
        <taxon>Bacilli</taxon>
        <taxon>Bacillales</taxon>
        <taxon>Bacillaceae</taxon>
        <taxon>Lysinibacillus</taxon>
    </lineage>
</organism>
<dbReference type="EMBL" id="JAXUIA010000002">
    <property type="protein sequence ID" value="MEA0975282.1"/>
    <property type="molecule type" value="Genomic_DNA"/>
</dbReference>
<comment type="caution">
    <text evidence="2">The sequence shown here is derived from an EMBL/GenBank/DDBJ whole genome shotgun (WGS) entry which is preliminary data.</text>
</comment>